<dbReference type="InterPro" id="IPR021734">
    <property type="entry name" value="DUF3303"/>
</dbReference>
<dbReference type="HOGENOM" id="CLU_189624_0_0_2"/>
<dbReference type="EMBL" id="CP009506">
    <property type="protein sequence ID" value="AKB28599.1"/>
    <property type="molecule type" value="Genomic_DNA"/>
</dbReference>
<dbReference type="Proteomes" id="UP000033111">
    <property type="component" value="Chromosome"/>
</dbReference>
<dbReference type="OrthoDB" id="134165at2157"/>
<protein>
    <submittedName>
        <fullName evidence="1">Uncharacterized protein</fullName>
    </submittedName>
</protein>
<dbReference type="KEGG" id="msw:MSSIT_1880"/>
<dbReference type="PATRIC" id="fig|1434120.4.peg.2410"/>
<sequence>MKNVLLLDITTFELENSVKLFKRWEQVLSRGAPKGVKVLNRWFEAGGERIITVYDVESIKDYATYNLLFTDLCHTEVFPVVGAEEFKKFVSKCMDKLSPEAKIRSSV</sequence>
<evidence type="ECO:0000313" key="1">
    <source>
        <dbReference type="EMBL" id="AKB28599.1"/>
    </source>
</evidence>
<reference evidence="1 2" key="1">
    <citation type="submission" date="2014-07" db="EMBL/GenBank/DDBJ databases">
        <title>Methanogenic archaea and the global carbon cycle.</title>
        <authorList>
            <person name="Henriksen J.R."/>
            <person name="Luke J."/>
            <person name="Reinhart S."/>
            <person name="Benedict M.N."/>
            <person name="Youngblut N.D."/>
            <person name="Metcalf M.E."/>
            <person name="Whitaker R.J."/>
            <person name="Metcalf W.W."/>
        </authorList>
    </citation>
    <scope>NUCLEOTIDE SEQUENCE [LARGE SCALE GENOMIC DNA]</scope>
    <source>
        <strain evidence="1 2">T4/M</strain>
    </source>
</reference>
<dbReference type="AlphaFoldDB" id="A0A0E3P4X3"/>
<gene>
    <name evidence="1" type="ORF">MSSIT_1880</name>
</gene>
<dbReference type="RefSeq" id="WP_197080357.1">
    <property type="nucleotide sequence ID" value="NZ_CP009506.1"/>
</dbReference>
<organism evidence="1 2">
    <name type="scientific">Methanosarcina siciliae T4/M</name>
    <dbReference type="NCBI Taxonomy" id="1434120"/>
    <lineage>
        <taxon>Archaea</taxon>
        <taxon>Methanobacteriati</taxon>
        <taxon>Methanobacteriota</taxon>
        <taxon>Stenosarchaea group</taxon>
        <taxon>Methanomicrobia</taxon>
        <taxon>Methanosarcinales</taxon>
        <taxon>Methanosarcinaceae</taxon>
        <taxon>Methanosarcina</taxon>
    </lineage>
</organism>
<proteinExistence type="predicted"/>
<dbReference type="Pfam" id="PF11746">
    <property type="entry name" value="DUF3303"/>
    <property type="match status" value="1"/>
</dbReference>
<name>A0A0E3P4X3_9EURY</name>
<dbReference type="GeneID" id="24860726"/>
<keyword evidence="2" id="KW-1185">Reference proteome</keyword>
<evidence type="ECO:0000313" key="2">
    <source>
        <dbReference type="Proteomes" id="UP000033111"/>
    </source>
</evidence>
<accession>A0A0E3P4X3</accession>